<dbReference type="SUPFAM" id="SSF52540">
    <property type="entry name" value="P-loop containing nucleoside triphosphate hydrolases"/>
    <property type="match status" value="1"/>
</dbReference>
<dbReference type="InterPro" id="IPR027501">
    <property type="entry name" value="Lonp2_euk"/>
</dbReference>
<evidence type="ECO:0000313" key="19">
    <source>
        <dbReference type="EMBL" id="GAQ80864.1"/>
    </source>
</evidence>
<dbReference type="GO" id="GO:0006625">
    <property type="term" value="P:protein targeting to peroxisome"/>
    <property type="evidence" value="ECO:0000318"/>
    <property type="project" value="GO_Central"/>
</dbReference>
<dbReference type="SUPFAM" id="SSF88697">
    <property type="entry name" value="PUA domain-like"/>
    <property type="match status" value="1"/>
</dbReference>
<dbReference type="NCBIfam" id="TIGR00763">
    <property type="entry name" value="lon"/>
    <property type="match status" value="1"/>
</dbReference>
<dbReference type="InterPro" id="IPR015947">
    <property type="entry name" value="PUA-like_sf"/>
</dbReference>
<name>A0A1Y1HQE9_KLENI</name>
<dbReference type="Gene3D" id="1.20.5.5270">
    <property type="match status" value="1"/>
</dbReference>
<comment type="subcellular location">
    <subcellularLocation>
        <location evidence="1 10">Peroxisome matrix</location>
    </subcellularLocation>
</comment>
<evidence type="ECO:0000256" key="9">
    <source>
        <dbReference type="ARBA" id="ARBA00023140"/>
    </source>
</evidence>
<keyword evidence="7 10" id="KW-0067">ATP-binding</keyword>
<evidence type="ECO:0000256" key="1">
    <source>
        <dbReference type="ARBA" id="ARBA00004253"/>
    </source>
</evidence>
<dbReference type="InterPro" id="IPR046336">
    <property type="entry name" value="Lon_prtase_N_sf"/>
</dbReference>
<evidence type="ECO:0000256" key="15">
    <source>
        <dbReference type="RuleBase" id="RU000591"/>
    </source>
</evidence>
<dbReference type="InterPro" id="IPR003959">
    <property type="entry name" value="ATPase_AAA_core"/>
</dbReference>
<feature type="short sequence motif" description="Microbody targeting signal" evidence="10">
    <location>
        <begin position="895"/>
        <end position="897"/>
    </location>
</feature>
<dbReference type="InterPro" id="IPR054594">
    <property type="entry name" value="Lon_lid"/>
</dbReference>
<evidence type="ECO:0000259" key="18">
    <source>
        <dbReference type="PROSITE" id="PS51787"/>
    </source>
</evidence>
<dbReference type="Gene3D" id="1.20.58.1480">
    <property type="match status" value="1"/>
</dbReference>
<dbReference type="AlphaFoldDB" id="A0A1Y1HQE9"/>
<dbReference type="PRINTS" id="PR00830">
    <property type="entry name" value="ENDOLAPTASE"/>
</dbReference>
<dbReference type="GO" id="GO:0006515">
    <property type="term" value="P:protein quality control for misfolded or incompletely synthesized proteins"/>
    <property type="evidence" value="ECO:0007669"/>
    <property type="project" value="UniProtKB-UniRule"/>
</dbReference>
<keyword evidence="2" id="KW-0963">Cytoplasm</keyword>
<dbReference type="HAMAP" id="MF_03121">
    <property type="entry name" value="lonp2_euk"/>
    <property type="match status" value="1"/>
</dbReference>
<dbReference type="SUPFAM" id="SSF54211">
    <property type="entry name" value="Ribosomal protein S5 domain 2-like"/>
    <property type="match status" value="1"/>
</dbReference>
<feature type="domain" description="Lon proteolytic" evidence="17">
    <location>
        <begin position="701"/>
        <end position="887"/>
    </location>
</feature>
<dbReference type="InterPro" id="IPR004815">
    <property type="entry name" value="Lon_bac/euk-typ"/>
</dbReference>
<keyword evidence="6 10" id="KW-0720">Serine protease</keyword>
<keyword evidence="20" id="KW-1185">Reference proteome</keyword>
<sequence>MAFPNDEIQLPRRLGLLPFKNKVLLPGAVVRLRCTSPASVQLIESELWQKQDKGLIGVVPVLETDPTTIPENALMLIASTLGPDQVTSPAQEGDDGREDRKSIDGAMKPKAPSLRWHPRGVAARALHLSRGMEKPGGKVTYTLVLEGLCRFSINQMLSDSPYHVAKVTQLDRNKAEADHVAHDERAAESAQLFKVAAGELITQLEQKQGAGRSKLLLETAPAHRLADIFVASFESSLAECLAMLDAVPVRDRLVKATELVTRHLQTLRVTDQLAQKVEGQLSKGQRDLLLRRRLKAIKDELGDGDGAGDEDDDIVILEKRLEAANLPPHAQKHVKRELKRLKNMQPQMPGFGSARAHLELIAELPWTSTTKEKVTDLDVAKRTLDSEHYGLEKVKRRIVEYLAVRKLKNDARGPVLCFVGPPGVGKTSLASSIATALDRKFIRVSLGGVRDEADIRGHRRTYIGSMPGRIIEGIKRAGVNNPVILLDEIDKTGHDVRGDPGAALLEVLDPEQNTSFVDHYLTIPFDLSNVVWVATANRVAPIQPPLLDRMELIELPGYTPEEKQHIATRHLIPRQLEEHGMNKHQLKIPDDMVAFVIQKYTREAGVRNLSKQLAALCRSAAVEVAKHQSEVAVQSKALNSPMGAIASMGDQLEVEMELEADVSGATHARARRWETIQVDEELVERVLGPPRFDGKEASERVATPGVVMGLVWTAVGGEVQFVEATAMAGKGELHLTGQLGDVIKESAQIALTWVRARAQELNLHGKRADGSLVEGLDVHIHFPAGAVPKDGPSAGVTMATALVSLLSGRCLRADTAMTGEVTLRGLVLPVGGVKDKVLAAHRMGVKRVILPERNVKDLKEVPENVLKELEICPALRMEDVLTHAFEGGYSLSPTSRL</sequence>
<dbReference type="FunFam" id="1.20.58.1480:FF:000005">
    <property type="entry name" value="Lon protease homolog 2, peroxisomal"/>
    <property type="match status" value="1"/>
</dbReference>
<dbReference type="STRING" id="105231.A0A1Y1HQE9"/>
<dbReference type="GO" id="GO:0005524">
    <property type="term" value="F:ATP binding"/>
    <property type="evidence" value="ECO:0007669"/>
    <property type="project" value="UniProtKB-UniRule"/>
</dbReference>
<dbReference type="FunFam" id="3.40.50.300:FF:000382">
    <property type="entry name" value="Lon protease homolog 2, peroxisomal"/>
    <property type="match status" value="1"/>
</dbReference>
<dbReference type="InterPro" id="IPR008268">
    <property type="entry name" value="Peptidase_S16_AS"/>
</dbReference>
<accession>A0A1Y1HQE9</accession>
<dbReference type="InterPro" id="IPR027417">
    <property type="entry name" value="P-loop_NTPase"/>
</dbReference>
<organism evidence="19 20">
    <name type="scientific">Klebsormidium nitens</name>
    <name type="common">Green alga</name>
    <name type="synonym">Ulothrix nitens</name>
    <dbReference type="NCBI Taxonomy" id="105231"/>
    <lineage>
        <taxon>Eukaryota</taxon>
        <taxon>Viridiplantae</taxon>
        <taxon>Streptophyta</taxon>
        <taxon>Klebsormidiophyceae</taxon>
        <taxon>Klebsormidiales</taxon>
        <taxon>Klebsormidiaceae</taxon>
        <taxon>Klebsormidium</taxon>
    </lineage>
</organism>
<feature type="active site" evidence="10 12">
    <location>
        <position position="793"/>
    </location>
</feature>
<dbReference type="Gene3D" id="3.30.230.10">
    <property type="match status" value="1"/>
</dbReference>
<dbReference type="GO" id="GO:0004176">
    <property type="term" value="F:ATP-dependent peptidase activity"/>
    <property type="evidence" value="ECO:0007669"/>
    <property type="project" value="UniProtKB-UniRule"/>
</dbReference>
<dbReference type="InterPro" id="IPR003593">
    <property type="entry name" value="AAA+_ATPase"/>
</dbReference>
<dbReference type="InterPro" id="IPR003111">
    <property type="entry name" value="Lon_prtase_N"/>
</dbReference>
<dbReference type="Pfam" id="PF02190">
    <property type="entry name" value="LON_substr_bdg"/>
    <property type="match status" value="1"/>
</dbReference>
<comment type="similarity">
    <text evidence="10 11 14 15">Belongs to the peptidase S16 family.</text>
</comment>
<dbReference type="InterPro" id="IPR027065">
    <property type="entry name" value="Lon_Prtase"/>
</dbReference>
<dbReference type="FunFam" id="1.20.5.5270:FF:000002">
    <property type="entry name" value="Lon protease homolog"/>
    <property type="match status" value="1"/>
</dbReference>
<keyword evidence="8" id="KW-0346">Stress response</keyword>
<dbReference type="SMART" id="SM00464">
    <property type="entry name" value="LON"/>
    <property type="match status" value="1"/>
</dbReference>
<evidence type="ECO:0000256" key="12">
    <source>
        <dbReference type="PIRSR" id="PIRSR001174-1"/>
    </source>
</evidence>
<feature type="region of interest" description="Disordered" evidence="16">
    <location>
        <begin position="84"/>
        <end position="113"/>
    </location>
</feature>
<dbReference type="SMART" id="SM00382">
    <property type="entry name" value="AAA"/>
    <property type="match status" value="1"/>
</dbReference>
<feature type="binding site" evidence="10 13">
    <location>
        <begin position="420"/>
        <end position="427"/>
    </location>
    <ligand>
        <name>ATP</name>
        <dbReference type="ChEBI" id="CHEBI:30616"/>
    </ligand>
</feature>
<evidence type="ECO:0000313" key="20">
    <source>
        <dbReference type="Proteomes" id="UP000054558"/>
    </source>
</evidence>
<proteinExistence type="inferred from homology"/>
<reference evidence="19 20" key="1">
    <citation type="journal article" date="2014" name="Nat. Commun.">
        <title>Klebsormidium flaccidum genome reveals primary factors for plant terrestrial adaptation.</title>
        <authorList>
            <person name="Hori K."/>
            <person name="Maruyama F."/>
            <person name="Fujisawa T."/>
            <person name="Togashi T."/>
            <person name="Yamamoto N."/>
            <person name="Seo M."/>
            <person name="Sato S."/>
            <person name="Yamada T."/>
            <person name="Mori H."/>
            <person name="Tajima N."/>
            <person name="Moriyama T."/>
            <person name="Ikeuchi M."/>
            <person name="Watanabe M."/>
            <person name="Wada H."/>
            <person name="Kobayashi K."/>
            <person name="Saito M."/>
            <person name="Masuda T."/>
            <person name="Sasaki-Sekimoto Y."/>
            <person name="Mashiguchi K."/>
            <person name="Awai K."/>
            <person name="Shimojima M."/>
            <person name="Masuda S."/>
            <person name="Iwai M."/>
            <person name="Nobusawa T."/>
            <person name="Narise T."/>
            <person name="Kondo S."/>
            <person name="Saito H."/>
            <person name="Sato R."/>
            <person name="Murakawa M."/>
            <person name="Ihara Y."/>
            <person name="Oshima-Yamada Y."/>
            <person name="Ohtaka K."/>
            <person name="Satoh M."/>
            <person name="Sonobe K."/>
            <person name="Ishii M."/>
            <person name="Ohtani R."/>
            <person name="Kanamori-Sato M."/>
            <person name="Honoki R."/>
            <person name="Miyazaki D."/>
            <person name="Mochizuki H."/>
            <person name="Umetsu J."/>
            <person name="Higashi K."/>
            <person name="Shibata D."/>
            <person name="Kamiya Y."/>
            <person name="Sato N."/>
            <person name="Nakamura Y."/>
            <person name="Tabata S."/>
            <person name="Ida S."/>
            <person name="Kurokawa K."/>
            <person name="Ohta H."/>
        </authorList>
    </citation>
    <scope>NUCLEOTIDE SEQUENCE [LARGE SCALE GENOMIC DNA]</scope>
    <source>
        <strain evidence="19 20">NIES-2285</strain>
    </source>
</reference>
<dbReference type="GO" id="GO:0004252">
    <property type="term" value="F:serine-type endopeptidase activity"/>
    <property type="evidence" value="ECO:0007669"/>
    <property type="project" value="UniProtKB-UniRule"/>
</dbReference>
<gene>
    <name evidence="19" type="ORF">KFL_000640310</name>
</gene>
<dbReference type="OMA" id="EYFLHQQ"/>
<dbReference type="PANTHER" id="PTHR10046">
    <property type="entry name" value="ATP DEPENDENT LON PROTEASE FAMILY MEMBER"/>
    <property type="match status" value="1"/>
</dbReference>
<dbReference type="InterPro" id="IPR008269">
    <property type="entry name" value="Lon_proteolytic"/>
</dbReference>
<dbReference type="EC" id="3.4.21.-" evidence="10"/>
<keyword evidence="4 10" id="KW-0547">Nucleotide-binding</keyword>
<dbReference type="CDD" id="cd19500">
    <property type="entry name" value="RecA-like_Lon"/>
    <property type="match status" value="1"/>
</dbReference>
<dbReference type="Gene3D" id="3.40.50.300">
    <property type="entry name" value="P-loop containing nucleotide triphosphate hydrolases"/>
    <property type="match status" value="1"/>
</dbReference>
<evidence type="ECO:0000256" key="3">
    <source>
        <dbReference type="ARBA" id="ARBA00022670"/>
    </source>
</evidence>
<dbReference type="GO" id="GO:0005782">
    <property type="term" value="C:peroxisomal matrix"/>
    <property type="evidence" value="ECO:0000318"/>
    <property type="project" value="GO_Central"/>
</dbReference>
<dbReference type="Pfam" id="PF00004">
    <property type="entry name" value="AAA"/>
    <property type="match status" value="1"/>
</dbReference>
<dbReference type="PROSITE" id="PS51787">
    <property type="entry name" value="LON_N"/>
    <property type="match status" value="1"/>
</dbReference>
<dbReference type="Gene3D" id="2.30.130.40">
    <property type="entry name" value="LON domain-like"/>
    <property type="match status" value="1"/>
</dbReference>
<dbReference type="PROSITE" id="PS51786">
    <property type="entry name" value="LON_PROTEOLYTIC"/>
    <property type="match status" value="1"/>
</dbReference>
<dbReference type="PROSITE" id="PS01046">
    <property type="entry name" value="LON_SER"/>
    <property type="match status" value="1"/>
</dbReference>
<dbReference type="EMBL" id="DF237013">
    <property type="protein sequence ID" value="GAQ80864.1"/>
    <property type="molecule type" value="Genomic_DNA"/>
</dbReference>
<keyword evidence="9 10" id="KW-0576">Peroxisome</keyword>
<evidence type="ECO:0000256" key="14">
    <source>
        <dbReference type="PROSITE-ProRule" id="PRU01122"/>
    </source>
</evidence>
<evidence type="ECO:0000256" key="2">
    <source>
        <dbReference type="ARBA" id="ARBA00022490"/>
    </source>
</evidence>
<evidence type="ECO:0000256" key="10">
    <source>
        <dbReference type="HAMAP-Rule" id="MF_03121"/>
    </source>
</evidence>
<protein>
    <recommendedName>
        <fullName evidence="10">Lon protease homolog 2, peroxisomal</fullName>
        <ecNumber evidence="10">3.4.21.-</ecNumber>
    </recommendedName>
</protein>
<evidence type="ECO:0000256" key="4">
    <source>
        <dbReference type="ARBA" id="ARBA00022741"/>
    </source>
</evidence>
<evidence type="ECO:0000256" key="11">
    <source>
        <dbReference type="PIRNR" id="PIRNR001174"/>
    </source>
</evidence>
<dbReference type="Pfam" id="PF05362">
    <property type="entry name" value="Lon_C"/>
    <property type="match status" value="1"/>
</dbReference>
<feature type="active site" evidence="10 12">
    <location>
        <position position="836"/>
    </location>
</feature>
<evidence type="ECO:0000256" key="5">
    <source>
        <dbReference type="ARBA" id="ARBA00022801"/>
    </source>
</evidence>
<evidence type="ECO:0000256" key="16">
    <source>
        <dbReference type="SAM" id="MobiDB-lite"/>
    </source>
</evidence>
<evidence type="ECO:0000259" key="17">
    <source>
        <dbReference type="PROSITE" id="PS51786"/>
    </source>
</evidence>
<dbReference type="InterPro" id="IPR014721">
    <property type="entry name" value="Ribsml_uS5_D2-typ_fold_subgr"/>
</dbReference>
<dbReference type="Gene3D" id="1.10.8.60">
    <property type="match status" value="1"/>
</dbReference>
<comment type="function">
    <text evidence="10">ATP-dependent serine protease that mediates the selective degradation of misfolded and unassembled polypeptides in the peroxisomal matrix. Necessary for type 2 peroxisome targeting signal (PTS2)-containing protein processing and facilitates peroxisome matrix protein import.</text>
</comment>
<feature type="domain" description="Lon N-terminal" evidence="18">
    <location>
        <begin position="14"/>
        <end position="264"/>
    </location>
</feature>
<dbReference type="Proteomes" id="UP000054558">
    <property type="component" value="Unassembled WGS sequence"/>
</dbReference>
<keyword evidence="5 10" id="KW-0378">Hydrolase</keyword>
<evidence type="ECO:0000256" key="13">
    <source>
        <dbReference type="PIRSR" id="PIRSR001174-2"/>
    </source>
</evidence>
<dbReference type="GO" id="GO:0016887">
    <property type="term" value="F:ATP hydrolysis activity"/>
    <property type="evidence" value="ECO:0007669"/>
    <property type="project" value="UniProtKB-UniRule"/>
</dbReference>
<evidence type="ECO:0000256" key="7">
    <source>
        <dbReference type="ARBA" id="ARBA00022840"/>
    </source>
</evidence>
<dbReference type="FunFam" id="3.30.230.10:FF:000019">
    <property type="entry name" value="Lon protease homolog 2, peroxisomal"/>
    <property type="match status" value="1"/>
</dbReference>
<dbReference type="PIRSF" id="PIRSF001174">
    <property type="entry name" value="Lon_proteas"/>
    <property type="match status" value="1"/>
</dbReference>
<keyword evidence="3 10" id="KW-0645">Protease</keyword>
<dbReference type="OrthoDB" id="2411602at2759"/>
<dbReference type="InterPro" id="IPR020568">
    <property type="entry name" value="Ribosomal_Su5_D2-typ_SF"/>
</dbReference>
<dbReference type="GO" id="GO:0016558">
    <property type="term" value="P:protein import into peroxisome matrix"/>
    <property type="evidence" value="ECO:0007669"/>
    <property type="project" value="UniProtKB-UniRule"/>
</dbReference>
<evidence type="ECO:0000256" key="8">
    <source>
        <dbReference type="ARBA" id="ARBA00023016"/>
    </source>
</evidence>
<dbReference type="GO" id="GO:0016485">
    <property type="term" value="P:protein processing"/>
    <property type="evidence" value="ECO:0000318"/>
    <property type="project" value="GO_Central"/>
</dbReference>
<evidence type="ECO:0000256" key="6">
    <source>
        <dbReference type="ARBA" id="ARBA00022825"/>
    </source>
</evidence>
<dbReference type="Pfam" id="PF22667">
    <property type="entry name" value="Lon_lid"/>
    <property type="match status" value="1"/>
</dbReference>